<keyword evidence="4" id="KW-1185">Reference proteome</keyword>
<dbReference type="Proteomes" id="UP000647017">
    <property type="component" value="Unassembled WGS sequence"/>
</dbReference>
<dbReference type="EMBL" id="BOOZ01000011">
    <property type="protein sequence ID" value="GIJ09036.1"/>
    <property type="molecule type" value="Genomic_DNA"/>
</dbReference>
<keyword evidence="2" id="KW-0812">Transmembrane</keyword>
<evidence type="ECO:0000256" key="1">
    <source>
        <dbReference type="SAM" id="MobiDB-lite"/>
    </source>
</evidence>
<evidence type="ECO:0000313" key="4">
    <source>
        <dbReference type="Proteomes" id="UP000647017"/>
    </source>
</evidence>
<feature type="transmembrane region" description="Helical" evidence="2">
    <location>
        <begin position="48"/>
        <end position="69"/>
    </location>
</feature>
<sequence>MSDAHLSARQLAEGAPPVELTDEPIELGDREPTDGTEQRDVRSRRRRLAVVLLAVVALVGVGALGTWGWRIVQQKDARITTPDQIAGLRLDTSDRGGQHGRLPA</sequence>
<gene>
    <name evidence="3" type="ORF">Van01_22500</name>
</gene>
<name>A0ABQ4HU63_9ACTN</name>
<feature type="compositionally biased region" description="Basic and acidic residues" evidence="1">
    <location>
        <begin position="27"/>
        <end position="41"/>
    </location>
</feature>
<protein>
    <submittedName>
        <fullName evidence="3">Uncharacterized protein</fullName>
    </submittedName>
</protein>
<proteinExistence type="predicted"/>
<comment type="caution">
    <text evidence="3">The sequence shown here is derived from an EMBL/GenBank/DDBJ whole genome shotgun (WGS) entry which is preliminary data.</text>
</comment>
<keyword evidence="2" id="KW-0472">Membrane</keyword>
<organism evidence="3 4">
    <name type="scientific">Micromonospora andamanensis</name>
    <dbReference type="NCBI Taxonomy" id="1287068"/>
    <lineage>
        <taxon>Bacteria</taxon>
        <taxon>Bacillati</taxon>
        <taxon>Actinomycetota</taxon>
        <taxon>Actinomycetes</taxon>
        <taxon>Micromonosporales</taxon>
        <taxon>Micromonosporaceae</taxon>
        <taxon>Micromonospora</taxon>
    </lineage>
</organism>
<keyword evidence="2" id="KW-1133">Transmembrane helix</keyword>
<evidence type="ECO:0000256" key="2">
    <source>
        <dbReference type="SAM" id="Phobius"/>
    </source>
</evidence>
<evidence type="ECO:0000313" key="3">
    <source>
        <dbReference type="EMBL" id="GIJ09036.1"/>
    </source>
</evidence>
<feature type="region of interest" description="Disordered" evidence="1">
    <location>
        <begin position="1"/>
        <end position="44"/>
    </location>
</feature>
<reference evidence="3 4" key="1">
    <citation type="submission" date="2021-01" db="EMBL/GenBank/DDBJ databases">
        <title>Whole genome shotgun sequence of Verrucosispora andamanensis NBRC 109075.</title>
        <authorList>
            <person name="Komaki H."/>
            <person name="Tamura T."/>
        </authorList>
    </citation>
    <scope>NUCLEOTIDE SEQUENCE [LARGE SCALE GENOMIC DNA]</scope>
    <source>
        <strain evidence="3 4">NBRC 109075</strain>
    </source>
</reference>
<accession>A0ABQ4HU63</accession>